<evidence type="ECO:0000313" key="2">
    <source>
        <dbReference type="EMBL" id="OWJ55026.1"/>
    </source>
</evidence>
<accession>A0A0N7JDB8</accession>
<dbReference type="Proteomes" id="UP000196694">
    <property type="component" value="Unassembled WGS sequence"/>
</dbReference>
<reference evidence="2 4" key="2">
    <citation type="submission" date="2017-05" db="EMBL/GenBank/DDBJ databases">
        <title>The draft genome of the hyperthermophilic archaeon 'Pyrodictium delaneyi strain Hulk', an iron and nitrate reducer, reveals the capacity for sulfate reduction.</title>
        <authorList>
            <person name="Demey L.M."/>
            <person name="Miller C."/>
            <person name="Manzella M."/>
            <person name="Reguera G."/>
            <person name="Kashefi K."/>
        </authorList>
    </citation>
    <scope>NUCLEOTIDE SEQUENCE [LARGE SCALE GENOMIC DNA]</scope>
    <source>
        <strain evidence="2 4">Hulk</strain>
    </source>
</reference>
<evidence type="ECO:0000313" key="4">
    <source>
        <dbReference type="Proteomes" id="UP000196694"/>
    </source>
</evidence>
<gene>
    <name evidence="2" type="ORF">Pdsh_04860</name>
    <name evidence="1" type="ORF">Pyrde_1710</name>
</gene>
<dbReference type="RefSeq" id="WP_055409956.1">
    <property type="nucleotide sequence ID" value="NZ_CP013011.1"/>
</dbReference>
<dbReference type="KEGG" id="pdl:Pyrde_1710"/>
<dbReference type="EMBL" id="CP013011">
    <property type="protein sequence ID" value="ALL01753.1"/>
    <property type="molecule type" value="Genomic_DNA"/>
</dbReference>
<organism evidence="1 3">
    <name type="scientific">Pyrodictium delaneyi</name>
    <dbReference type="NCBI Taxonomy" id="1273541"/>
    <lineage>
        <taxon>Archaea</taxon>
        <taxon>Thermoproteota</taxon>
        <taxon>Thermoprotei</taxon>
        <taxon>Desulfurococcales</taxon>
        <taxon>Pyrodictiaceae</taxon>
        <taxon>Pyrodictium</taxon>
    </lineage>
</organism>
<evidence type="ECO:0000313" key="1">
    <source>
        <dbReference type="EMBL" id="ALL01753.1"/>
    </source>
</evidence>
<sequence length="177" mass="19361">MASLSAGELFRLALMESSEEAREKLAERLVEDIEHGLESIARRVGGEAKPDTVIVMTALEPVVAAVAYAWQEGRRVRVITSSEPLPGWRPLNKIITILEEKGFIEVYRMPLKASSKPTARDIVRRVARLAKGISAKIVDVTDAPPYAVAGLYAGGVRSLTVLVHLGYVAVFQRFGFS</sequence>
<dbReference type="OrthoDB" id="379011at2157"/>
<dbReference type="AlphaFoldDB" id="A0A0N7JDB8"/>
<keyword evidence="4" id="KW-1185">Reference proteome</keyword>
<reference evidence="1 3" key="1">
    <citation type="submission" date="2015-10" db="EMBL/GenBank/DDBJ databases">
        <title>Complete genome sequence of hyperthermophilic archaeon Pyrodictium delaneyi Su06.</title>
        <authorList>
            <person name="Jung J.-H."/>
            <person name="Lin J."/>
            <person name="Holden J.F."/>
            <person name="Park C.-S."/>
        </authorList>
    </citation>
    <scope>NUCLEOTIDE SEQUENCE [LARGE SCALE GENOMIC DNA]</scope>
    <source>
        <strain evidence="1 3">Su06</strain>
    </source>
</reference>
<dbReference type="GeneID" id="26100050"/>
<dbReference type="STRING" id="1273541.Pyrde_1710"/>
<dbReference type="Proteomes" id="UP000058613">
    <property type="component" value="Chromosome"/>
</dbReference>
<dbReference type="EMBL" id="NCQP01000002">
    <property type="protein sequence ID" value="OWJ55026.1"/>
    <property type="molecule type" value="Genomic_DNA"/>
</dbReference>
<protein>
    <submittedName>
        <fullName evidence="1">Uncharacterized protein</fullName>
    </submittedName>
</protein>
<evidence type="ECO:0000313" key="3">
    <source>
        <dbReference type="Proteomes" id="UP000058613"/>
    </source>
</evidence>
<name>A0A0N7JDB8_9CREN</name>
<proteinExistence type="predicted"/>